<feature type="region of interest" description="Disordered" evidence="1">
    <location>
        <begin position="16"/>
        <end position="46"/>
    </location>
</feature>
<dbReference type="AlphaFoldDB" id="A0A1D2VGM4"/>
<evidence type="ECO:0000313" key="3">
    <source>
        <dbReference type="Proteomes" id="UP000095038"/>
    </source>
</evidence>
<dbReference type="GeneID" id="30966994"/>
<dbReference type="InterPro" id="IPR028241">
    <property type="entry name" value="RAVE2/Rogdi"/>
</dbReference>
<reference evidence="3" key="1">
    <citation type="submission" date="2016-05" db="EMBL/GenBank/DDBJ databases">
        <title>Comparative genomics of biotechnologically important yeasts.</title>
        <authorList>
            <consortium name="DOE Joint Genome Institute"/>
            <person name="Riley R."/>
            <person name="Haridas S."/>
            <person name="Wolfe K.H."/>
            <person name="Lopes M.R."/>
            <person name="Hittinger C.T."/>
            <person name="Goker M."/>
            <person name="Salamov A."/>
            <person name="Wisecaver J."/>
            <person name="Long T.M."/>
            <person name="Aerts A.L."/>
            <person name="Barry K."/>
            <person name="Choi C."/>
            <person name="Clum A."/>
            <person name="Coughlan A.Y."/>
            <person name="Deshpande S."/>
            <person name="Douglass A.P."/>
            <person name="Hanson S.J."/>
            <person name="Klenk H.-P."/>
            <person name="Labutti K."/>
            <person name="Lapidus A."/>
            <person name="Lindquist E."/>
            <person name="Lipzen A."/>
            <person name="Meier-Kolthoff J.P."/>
            <person name="Ohm R.A."/>
            <person name="Otillar R.P."/>
            <person name="Pangilinan J."/>
            <person name="Peng Y."/>
            <person name="Rokas A."/>
            <person name="Rosa C.A."/>
            <person name="Scheuner C."/>
            <person name="Sibirny A.A."/>
            <person name="Slot J.C."/>
            <person name="Stielow J.B."/>
            <person name="Sun H."/>
            <person name="Kurtzman C.P."/>
            <person name="Blackwell M."/>
            <person name="Grigoriev I.V."/>
            <person name="Jeffries T.W."/>
        </authorList>
    </citation>
    <scope>NUCLEOTIDE SEQUENCE [LARGE SCALE GENOMIC DNA]</scope>
    <source>
        <strain evidence="3">DSM 1968</strain>
    </source>
</reference>
<dbReference type="RefSeq" id="XP_020047092.1">
    <property type="nucleotide sequence ID" value="XM_020193358.1"/>
</dbReference>
<gene>
    <name evidence="2" type="ORF">ASCRUDRAFT_76148</name>
</gene>
<dbReference type="Proteomes" id="UP000095038">
    <property type="component" value="Unassembled WGS sequence"/>
</dbReference>
<evidence type="ECO:0000256" key="1">
    <source>
        <dbReference type="SAM" id="MobiDB-lite"/>
    </source>
</evidence>
<feature type="compositionally biased region" description="Basic and acidic residues" evidence="1">
    <location>
        <begin position="29"/>
        <end position="38"/>
    </location>
</feature>
<sequence>ILNSTNIHHFINHDHNHKKVQNQNQNKGDSSDSDKTNINDESNDNCTISSTNSSLNSYQISTQSNSESIFNKFFSSKYSNQHKFEKELEYLNRNITFNNKVFWDLKQIEVKTSDPLLITVFVKLNSLENTLLNHYNNLKNVLEIDDELKDLSTDSFTNDFNYLNLDK</sequence>
<name>A0A1D2VGM4_9ASCO</name>
<organism evidence="2 3">
    <name type="scientific">Ascoidea rubescens DSM 1968</name>
    <dbReference type="NCBI Taxonomy" id="1344418"/>
    <lineage>
        <taxon>Eukaryota</taxon>
        <taxon>Fungi</taxon>
        <taxon>Dikarya</taxon>
        <taxon>Ascomycota</taxon>
        <taxon>Saccharomycotina</taxon>
        <taxon>Saccharomycetes</taxon>
        <taxon>Ascoideaceae</taxon>
        <taxon>Ascoidea</taxon>
    </lineage>
</organism>
<dbReference type="InParanoid" id="A0A1D2VGM4"/>
<proteinExistence type="predicted"/>
<keyword evidence="3" id="KW-1185">Reference proteome</keyword>
<dbReference type="Pfam" id="PF10259">
    <property type="entry name" value="Rogdi_lz"/>
    <property type="match status" value="1"/>
</dbReference>
<evidence type="ECO:0000313" key="2">
    <source>
        <dbReference type="EMBL" id="ODV60785.1"/>
    </source>
</evidence>
<dbReference type="EMBL" id="KV454481">
    <property type="protein sequence ID" value="ODV60785.1"/>
    <property type="molecule type" value="Genomic_DNA"/>
</dbReference>
<accession>A0A1D2VGM4</accession>
<dbReference type="OrthoDB" id="66510at2759"/>
<protein>
    <submittedName>
        <fullName evidence="2">Uncharacterized protein</fullName>
    </submittedName>
</protein>
<feature type="non-terminal residue" evidence="2">
    <location>
        <position position="1"/>
    </location>
</feature>